<dbReference type="EMBL" id="JBHRYQ010000001">
    <property type="protein sequence ID" value="MFC3813181.1"/>
    <property type="molecule type" value="Genomic_DNA"/>
</dbReference>
<feature type="binding site" evidence="9">
    <location>
        <position position="123"/>
    </location>
    <ligand>
        <name>Mg(2+)</name>
        <dbReference type="ChEBI" id="CHEBI:18420"/>
        <label>2</label>
    </ligand>
</feature>
<feature type="domain" description="Fructose-1-6-bisphosphatase class 1 C-terminal" evidence="12">
    <location>
        <begin position="207"/>
        <end position="329"/>
    </location>
</feature>
<dbReference type="PIRSF" id="PIRSF500210">
    <property type="entry name" value="FBPtase"/>
    <property type="match status" value="1"/>
</dbReference>
<comment type="cofactor">
    <cofactor evidence="9">
        <name>Mg(2+)</name>
        <dbReference type="ChEBI" id="CHEBI:18420"/>
    </cofactor>
    <text evidence="9">Binds 2 magnesium ions per subunit.</text>
</comment>
<feature type="binding site" evidence="9">
    <location>
        <position position="216"/>
    </location>
    <ligand>
        <name>substrate</name>
    </ligand>
</feature>
<keyword evidence="5 9" id="KW-0479">Metal-binding</keyword>
<dbReference type="PROSITE" id="PS00124">
    <property type="entry name" value="FBPASE"/>
    <property type="match status" value="1"/>
</dbReference>
<dbReference type="Pfam" id="PF00316">
    <property type="entry name" value="FBPase"/>
    <property type="match status" value="1"/>
</dbReference>
<evidence type="ECO:0000256" key="5">
    <source>
        <dbReference type="ARBA" id="ARBA00022723"/>
    </source>
</evidence>
<keyword evidence="8 9" id="KW-0119">Carbohydrate metabolism</keyword>
<dbReference type="Pfam" id="PF18913">
    <property type="entry name" value="FBPase_C"/>
    <property type="match status" value="1"/>
</dbReference>
<feature type="binding site" evidence="9">
    <location>
        <position position="243"/>
    </location>
    <ligand>
        <name>substrate</name>
    </ligand>
</feature>
<evidence type="ECO:0000256" key="8">
    <source>
        <dbReference type="ARBA" id="ARBA00023277"/>
    </source>
</evidence>
<dbReference type="EC" id="3.1.3.11" evidence="9"/>
<keyword evidence="4 9" id="KW-0963">Cytoplasm</keyword>
<evidence type="ECO:0000256" key="9">
    <source>
        <dbReference type="HAMAP-Rule" id="MF_01855"/>
    </source>
</evidence>
<dbReference type="Gene3D" id="3.30.540.10">
    <property type="entry name" value="Fructose-1,6-Bisphosphatase, subunit A, domain 1"/>
    <property type="match status" value="1"/>
</dbReference>
<dbReference type="Proteomes" id="UP001595616">
    <property type="component" value="Unassembled WGS sequence"/>
</dbReference>
<name>A0ABV7Z203_9BACT</name>
<dbReference type="InterPro" id="IPR044015">
    <property type="entry name" value="FBPase_C_dom"/>
</dbReference>
<feature type="binding site" evidence="9">
    <location>
        <begin position="123"/>
        <end position="126"/>
    </location>
    <ligand>
        <name>substrate</name>
    </ligand>
</feature>
<feature type="binding site" evidence="9">
    <location>
        <position position="279"/>
    </location>
    <ligand>
        <name>Mg(2+)</name>
        <dbReference type="ChEBI" id="CHEBI:18420"/>
        <label>2</label>
    </ligand>
</feature>
<evidence type="ECO:0000313" key="14">
    <source>
        <dbReference type="Proteomes" id="UP001595616"/>
    </source>
</evidence>
<evidence type="ECO:0000313" key="13">
    <source>
        <dbReference type="EMBL" id="MFC3813181.1"/>
    </source>
</evidence>
<dbReference type="HAMAP" id="MF_01855">
    <property type="entry name" value="FBPase_class1"/>
    <property type="match status" value="1"/>
</dbReference>
<evidence type="ECO:0000259" key="11">
    <source>
        <dbReference type="Pfam" id="PF00316"/>
    </source>
</evidence>
<dbReference type="NCBIfam" id="NF006778">
    <property type="entry name" value="PRK09293.1-1"/>
    <property type="match status" value="1"/>
</dbReference>
<dbReference type="PIRSF" id="PIRSF000904">
    <property type="entry name" value="FBPtase_SBPase"/>
    <property type="match status" value="1"/>
</dbReference>
<feature type="binding site" evidence="9">
    <location>
        <position position="122"/>
    </location>
    <ligand>
        <name>Mg(2+)</name>
        <dbReference type="ChEBI" id="CHEBI:18420"/>
        <label>1</label>
    </ligand>
</feature>
<comment type="similarity">
    <text evidence="3 9 10">Belongs to the FBPase class 1 family.</text>
</comment>
<sequence length="330" mass="36288">MSIDETLTLPVGVTLDRFIKRQQSAFKGASGELSQLLRDIGLAAKIINREVNRAGLIDLTGGTDSENIQGEAQQKLDVIANVRLIRALKNGGEVCAIITEEDEGIIYTGNNEGKYVVALDPLDGSSNIDVNVSIGTIFSIYHRISPEGTLANEADFLQGGRSQVAAGYILYGSSTILVYSTGKGVNCFTYENSLGEFFLSHTNVIAPKNGNIFSINYGNYTSFFAPIKKYLSLCLDRSYSSRYIGSLVGDFHRNQFKGGIYLYPPTNEHLKGKLRLLYECYPLAFLAEDSGARATDGYQEILDIEATSFHQRSPLYVGSELMVKELMELH</sequence>
<feature type="binding site" evidence="9">
    <location>
        <position position="120"/>
    </location>
    <ligand>
        <name>Mg(2+)</name>
        <dbReference type="ChEBI" id="CHEBI:18420"/>
        <label>1</label>
    </ligand>
</feature>
<dbReference type="GO" id="GO:0042132">
    <property type="term" value="F:fructose 1,6-bisphosphate 1-phosphatase activity"/>
    <property type="evidence" value="ECO:0007669"/>
    <property type="project" value="UniProtKB-EC"/>
</dbReference>
<keyword evidence="7 9" id="KW-0460">Magnesium</keyword>
<protein>
    <recommendedName>
        <fullName evidence="9">Fructose-1,6-bisphosphatase class 1</fullName>
        <shortName evidence="9">FBPase class 1</shortName>
        <ecNumber evidence="9">3.1.3.11</ecNumber>
    </recommendedName>
    <alternativeName>
        <fullName evidence="9">D-fructose-1,6-bisphosphate 1-phosphohydrolase class 1</fullName>
    </alternativeName>
</protein>
<evidence type="ECO:0000256" key="2">
    <source>
        <dbReference type="ARBA" id="ARBA00005215"/>
    </source>
</evidence>
<dbReference type="PANTHER" id="PTHR11556:SF35">
    <property type="entry name" value="SEDOHEPTULOSE-1,7-BISPHOSPHATASE, CHLOROPLASTIC"/>
    <property type="match status" value="1"/>
</dbReference>
<dbReference type="PRINTS" id="PR00115">
    <property type="entry name" value="F16BPHPHTASE"/>
</dbReference>
<accession>A0ABV7Z203</accession>
<organism evidence="13 14">
    <name type="scientific">Lacihabitans lacunae</name>
    <dbReference type="NCBI Taxonomy" id="1028214"/>
    <lineage>
        <taxon>Bacteria</taxon>
        <taxon>Pseudomonadati</taxon>
        <taxon>Bacteroidota</taxon>
        <taxon>Cytophagia</taxon>
        <taxon>Cytophagales</taxon>
        <taxon>Leadbetterellaceae</taxon>
        <taxon>Lacihabitans</taxon>
    </lineage>
</organism>
<feature type="binding site" evidence="9">
    <location>
        <position position="100"/>
    </location>
    <ligand>
        <name>Mg(2+)</name>
        <dbReference type="ChEBI" id="CHEBI:18420"/>
        <label>1</label>
    </ligand>
</feature>
<dbReference type="Gene3D" id="3.40.190.80">
    <property type="match status" value="1"/>
</dbReference>
<dbReference type="CDD" id="cd00354">
    <property type="entry name" value="FBPase"/>
    <property type="match status" value="1"/>
</dbReference>
<comment type="pathway">
    <text evidence="2">Carbohydrate biosynthesis; Calvin cycle.</text>
</comment>
<dbReference type="RefSeq" id="WP_379840086.1">
    <property type="nucleotide sequence ID" value="NZ_JBHRYQ010000001.1"/>
</dbReference>
<evidence type="ECO:0000256" key="1">
    <source>
        <dbReference type="ARBA" id="ARBA00001273"/>
    </source>
</evidence>
<evidence type="ECO:0000256" key="4">
    <source>
        <dbReference type="ARBA" id="ARBA00022490"/>
    </source>
</evidence>
<evidence type="ECO:0000259" key="12">
    <source>
        <dbReference type="Pfam" id="PF18913"/>
    </source>
</evidence>
<dbReference type="InterPro" id="IPR033391">
    <property type="entry name" value="FBPase_N"/>
</dbReference>
<dbReference type="SUPFAM" id="SSF56655">
    <property type="entry name" value="Carbohydrate phosphatase"/>
    <property type="match status" value="1"/>
</dbReference>
<dbReference type="InterPro" id="IPR000146">
    <property type="entry name" value="FBPase_class-1"/>
</dbReference>
<comment type="subunit">
    <text evidence="9">Homotetramer.</text>
</comment>
<dbReference type="InterPro" id="IPR028343">
    <property type="entry name" value="FBPtase"/>
</dbReference>
<gene>
    <name evidence="9 13" type="primary">fbp</name>
    <name evidence="13" type="ORF">ACFOOI_21120</name>
</gene>
<dbReference type="PANTHER" id="PTHR11556">
    <property type="entry name" value="FRUCTOSE-1,6-BISPHOSPHATASE-RELATED"/>
    <property type="match status" value="1"/>
</dbReference>
<feature type="binding site" evidence="9">
    <location>
        <begin position="261"/>
        <end position="263"/>
    </location>
    <ligand>
        <name>substrate</name>
    </ligand>
</feature>
<dbReference type="InterPro" id="IPR020548">
    <property type="entry name" value="Fructose_bisphosphatase_AS"/>
</dbReference>
<evidence type="ECO:0000256" key="3">
    <source>
        <dbReference type="ARBA" id="ARBA00010941"/>
    </source>
</evidence>
<evidence type="ECO:0000256" key="10">
    <source>
        <dbReference type="RuleBase" id="RU000508"/>
    </source>
</evidence>
<feature type="binding site" evidence="9">
    <location>
        <position position="120"/>
    </location>
    <ligand>
        <name>Mg(2+)</name>
        <dbReference type="ChEBI" id="CHEBI:18420"/>
        <label>2</label>
    </ligand>
</feature>
<evidence type="ECO:0000256" key="6">
    <source>
        <dbReference type="ARBA" id="ARBA00022801"/>
    </source>
</evidence>
<feature type="domain" description="Fructose-1-6-bisphosphatase class I N-terminal" evidence="11">
    <location>
        <begin position="14"/>
        <end position="201"/>
    </location>
</feature>
<comment type="caution">
    <text evidence="13">The sequence shown here is derived from an EMBL/GenBank/DDBJ whole genome shotgun (WGS) entry which is preliminary data.</text>
</comment>
<comment type="subcellular location">
    <subcellularLocation>
        <location evidence="9">Cytoplasm</location>
    </subcellularLocation>
</comment>
<evidence type="ECO:0000256" key="7">
    <source>
        <dbReference type="ARBA" id="ARBA00022842"/>
    </source>
</evidence>
<comment type="catalytic activity">
    <reaction evidence="1 9">
        <text>beta-D-fructose 1,6-bisphosphate + H2O = beta-D-fructose 6-phosphate + phosphate</text>
        <dbReference type="Rhea" id="RHEA:11064"/>
        <dbReference type="ChEBI" id="CHEBI:15377"/>
        <dbReference type="ChEBI" id="CHEBI:32966"/>
        <dbReference type="ChEBI" id="CHEBI:43474"/>
        <dbReference type="ChEBI" id="CHEBI:57634"/>
        <dbReference type="EC" id="3.1.3.11"/>
    </reaction>
</comment>
<keyword evidence="14" id="KW-1185">Reference proteome</keyword>
<reference evidence="14" key="1">
    <citation type="journal article" date="2019" name="Int. J. Syst. Evol. Microbiol.">
        <title>The Global Catalogue of Microorganisms (GCM) 10K type strain sequencing project: providing services to taxonomists for standard genome sequencing and annotation.</title>
        <authorList>
            <consortium name="The Broad Institute Genomics Platform"/>
            <consortium name="The Broad Institute Genome Sequencing Center for Infectious Disease"/>
            <person name="Wu L."/>
            <person name="Ma J."/>
        </authorList>
    </citation>
    <scope>NUCLEOTIDE SEQUENCE [LARGE SCALE GENOMIC DNA]</scope>
    <source>
        <strain evidence="14">CECT 7956</strain>
    </source>
</reference>
<keyword evidence="6 9" id="KW-0378">Hydrolase</keyword>
<proteinExistence type="inferred from homology"/>
<feature type="binding site" evidence="9">
    <location>
        <position position="273"/>
    </location>
    <ligand>
        <name>substrate</name>
    </ligand>
</feature>